<evidence type="ECO:0000259" key="6">
    <source>
        <dbReference type="SMART" id="SM00066"/>
    </source>
</evidence>
<evidence type="ECO:0000259" key="7">
    <source>
        <dbReference type="SMART" id="SM00906"/>
    </source>
</evidence>
<evidence type="ECO:0000313" key="8">
    <source>
        <dbReference type="EMBL" id="KAL1903003.1"/>
    </source>
</evidence>
<feature type="compositionally biased region" description="Polar residues" evidence="5">
    <location>
        <begin position="24"/>
        <end position="33"/>
    </location>
</feature>
<protein>
    <recommendedName>
        <fullName evidence="10">Zn(2)-C6 fungal-type domain-containing protein</fullName>
    </recommendedName>
</protein>
<feature type="region of interest" description="Disordered" evidence="5">
    <location>
        <begin position="774"/>
        <end position="822"/>
    </location>
</feature>
<feature type="compositionally biased region" description="Low complexity" evidence="5">
    <location>
        <begin position="199"/>
        <end position="213"/>
    </location>
</feature>
<feature type="compositionally biased region" description="Low complexity" evidence="5">
    <location>
        <begin position="63"/>
        <end position="92"/>
    </location>
</feature>
<proteinExistence type="predicted"/>
<dbReference type="InterPro" id="IPR036864">
    <property type="entry name" value="Zn2-C6_fun-type_DNA-bd_sf"/>
</dbReference>
<feature type="region of interest" description="Disordered" evidence="5">
    <location>
        <begin position="1"/>
        <end position="92"/>
    </location>
</feature>
<dbReference type="InterPro" id="IPR001138">
    <property type="entry name" value="Zn2Cys6_DnaBD"/>
</dbReference>
<feature type="region of interest" description="Disordered" evidence="5">
    <location>
        <begin position="254"/>
        <end position="279"/>
    </location>
</feature>
<evidence type="ECO:0000256" key="2">
    <source>
        <dbReference type="ARBA" id="ARBA00023015"/>
    </source>
</evidence>
<feature type="region of interest" description="Disordered" evidence="5">
    <location>
        <begin position="191"/>
        <end position="222"/>
    </location>
</feature>
<keyword evidence="3" id="KW-0804">Transcription</keyword>
<dbReference type="SUPFAM" id="SSF57701">
    <property type="entry name" value="Zn2/Cys6 DNA-binding domain"/>
    <property type="match status" value="1"/>
</dbReference>
<dbReference type="Gene3D" id="4.10.240.10">
    <property type="entry name" value="Zn(2)-C6 fungal-type DNA-binding domain"/>
    <property type="match status" value="1"/>
</dbReference>
<feature type="compositionally biased region" description="Polar residues" evidence="5">
    <location>
        <begin position="46"/>
        <end position="55"/>
    </location>
</feature>
<feature type="compositionally biased region" description="Basic residues" evidence="5">
    <location>
        <begin position="256"/>
        <end position="266"/>
    </location>
</feature>
<name>A0ABR3ZQN5_9PEZI</name>
<feature type="compositionally biased region" description="Low complexity" evidence="5">
    <location>
        <begin position="797"/>
        <end position="812"/>
    </location>
</feature>
<evidence type="ECO:0000256" key="4">
    <source>
        <dbReference type="ARBA" id="ARBA00023242"/>
    </source>
</evidence>
<organism evidence="8 9">
    <name type="scientific">Sporothrix stenoceras</name>
    <dbReference type="NCBI Taxonomy" id="5173"/>
    <lineage>
        <taxon>Eukaryota</taxon>
        <taxon>Fungi</taxon>
        <taxon>Dikarya</taxon>
        <taxon>Ascomycota</taxon>
        <taxon>Pezizomycotina</taxon>
        <taxon>Sordariomycetes</taxon>
        <taxon>Sordariomycetidae</taxon>
        <taxon>Ophiostomatales</taxon>
        <taxon>Ophiostomataceae</taxon>
        <taxon>Sporothrix</taxon>
    </lineage>
</organism>
<evidence type="ECO:0000256" key="5">
    <source>
        <dbReference type="SAM" id="MobiDB-lite"/>
    </source>
</evidence>
<sequence length="1000" mass="109797">MPPRTKRPARAEGHEGTADVTAAAESTTMTPTAKTAVKWTRGRKNASVSFRQSSEGLVAKAVPPTAAPTTTTTTTTTIPIPSDDSSSSDTPAAALPVKRRKLRKGTFSCIECKRRKVRCRFAEGEAREVGDNDTGKACLSCQRHGATCIGQEYAAPSPSPRRSPDPQYNDINQRIAQVEALVGELVRRRVNEGHPSRDSVVGSSGSTVNTTEVARSPSYSTADQFDQELESILQQDAHCFSHWMHDRFMSANSPKFRARSRSRSQSKSRSPSLSPSASQAITRLTQSSGYLDMSNIDNMDLNLNTGSNDSTSFIDIHPKMQMSIQLQQLEQELIANRLLFPARAPIYTGPLEHRTLNKQLQSVLPTIDDALRIMNRGALFTLRRYRAFLAADTQSGHSTTHAHALSPLQKRDTDHPVLLARELIQLAVCLQMMHKDSNLSDLGFPDDVAPWETADRYFEVASNLVTSQDAMVSSQEGLESLLLTAFFMVNKGDLRAGWMTLRRALGIAQIIGLPPPSWHNQPLSLHFVWTRLLFSERFLSLMLGLPSSIVEDHYRSSLAPHAATTKVATAGDWSANIEHLAQDLERLHALIIPRIAARNERLNQLAHAPFVCANFDRARHIQVLHEDYRDTRDIDYAFRLASQSLPTKWWAIPDLLGADGTNSHMEWAEQIEETARLMAQAKHYHFLVLLHLPYLTDRRPGVLPAKPPQQSLSTVLDEDIDFAGAQGLKDENSKVNFREFGAAAASEAAPTRVADDIAFAFGINFKEPAERAGASATATMAATTDDKQPFSSPSPPSNSSSTLAATSPPTDAHTSTAPLGPPDTTFSRLGALGAAREVLSRFMVFRYCTSVIARCHAFDFEAFVAAMAILLTHMDAHARGRDNVIHYQRPSDLGAVDKAMVLMDELADITKEPVNRTRSDILRRLIAIEADAAAGGQYEVWTEEGTLGRGDGRLTTDTTSAVQTMSVPYFGTIHTRRLSGAGGSVTNTATDNEVFSHWSK</sequence>
<dbReference type="PANTHER" id="PTHR47840:SF1">
    <property type="entry name" value="ZN(II)2CYS6 TRANSCRIPTION FACTOR (EUROFUNG)"/>
    <property type="match status" value="1"/>
</dbReference>
<evidence type="ECO:0000313" key="9">
    <source>
        <dbReference type="Proteomes" id="UP001583186"/>
    </source>
</evidence>
<feature type="domain" description="Zn(2)-C6 fungal-type" evidence="6">
    <location>
        <begin position="103"/>
        <end position="159"/>
    </location>
</feature>
<feature type="compositionally biased region" description="Low complexity" evidence="5">
    <location>
        <begin position="267"/>
        <end position="279"/>
    </location>
</feature>
<evidence type="ECO:0000256" key="1">
    <source>
        <dbReference type="ARBA" id="ARBA00022723"/>
    </source>
</evidence>
<dbReference type="SMART" id="SM00906">
    <property type="entry name" value="Fungal_trans"/>
    <property type="match status" value="1"/>
</dbReference>
<comment type="caution">
    <text evidence="8">The sequence shown here is derived from an EMBL/GenBank/DDBJ whole genome shotgun (WGS) entry which is preliminary data.</text>
</comment>
<gene>
    <name evidence="8" type="ORF">Sste5346_000915</name>
</gene>
<dbReference type="PANTHER" id="PTHR47840">
    <property type="entry name" value="ZN(II)2CYS6 TRANSCRIPTION FACTOR (EUROFUNG)-RELATED"/>
    <property type="match status" value="1"/>
</dbReference>
<dbReference type="SMART" id="SM00066">
    <property type="entry name" value="GAL4"/>
    <property type="match status" value="1"/>
</dbReference>
<keyword evidence="2" id="KW-0805">Transcription regulation</keyword>
<feature type="domain" description="Xylanolytic transcriptional activator regulatory" evidence="7">
    <location>
        <begin position="497"/>
        <end position="567"/>
    </location>
</feature>
<dbReference type="EMBL" id="JAWCUI010000003">
    <property type="protein sequence ID" value="KAL1903003.1"/>
    <property type="molecule type" value="Genomic_DNA"/>
</dbReference>
<keyword evidence="4" id="KW-0539">Nucleus</keyword>
<feature type="compositionally biased region" description="Low complexity" evidence="5">
    <location>
        <begin position="774"/>
        <end position="783"/>
    </location>
</feature>
<dbReference type="CDD" id="cd00067">
    <property type="entry name" value="GAL4"/>
    <property type="match status" value="1"/>
</dbReference>
<keyword evidence="1" id="KW-0479">Metal-binding</keyword>
<dbReference type="InterPro" id="IPR007219">
    <property type="entry name" value="XnlR_reg_dom"/>
</dbReference>
<keyword evidence="9" id="KW-1185">Reference proteome</keyword>
<evidence type="ECO:0000256" key="3">
    <source>
        <dbReference type="ARBA" id="ARBA00023163"/>
    </source>
</evidence>
<dbReference type="Proteomes" id="UP001583186">
    <property type="component" value="Unassembled WGS sequence"/>
</dbReference>
<accession>A0ABR3ZQN5</accession>
<dbReference type="CDD" id="cd12148">
    <property type="entry name" value="fungal_TF_MHR"/>
    <property type="match status" value="1"/>
</dbReference>
<evidence type="ECO:0008006" key="10">
    <source>
        <dbReference type="Google" id="ProtNLM"/>
    </source>
</evidence>
<reference evidence="8 9" key="1">
    <citation type="journal article" date="2024" name="IMA Fungus">
        <title>IMA Genome - F19 : A genome assembly and annotation guide to empower mycologists, including annotated draft genome sequences of Ceratocystis pirilliformis, Diaporthe australafricana, Fusarium ophioides, Paecilomyces lecythidis, and Sporothrix stenoceras.</title>
        <authorList>
            <person name="Aylward J."/>
            <person name="Wilson A.M."/>
            <person name="Visagie C.M."/>
            <person name="Spraker J."/>
            <person name="Barnes I."/>
            <person name="Buitendag C."/>
            <person name="Ceriani C."/>
            <person name="Del Mar Angel L."/>
            <person name="du Plessis D."/>
            <person name="Fuchs T."/>
            <person name="Gasser K."/>
            <person name="Kramer D."/>
            <person name="Li W."/>
            <person name="Munsamy K."/>
            <person name="Piso A."/>
            <person name="Price J.L."/>
            <person name="Sonnekus B."/>
            <person name="Thomas C."/>
            <person name="van der Nest A."/>
            <person name="van Dijk A."/>
            <person name="van Heerden A."/>
            <person name="van Vuuren N."/>
            <person name="Yilmaz N."/>
            <person name="Duong T.A."/>
            <person name="van der Merwe N.A."/>
            <person name="Wingfield M.J."/>
            <person name="Wingfield B.D."/>
        </authorList>
    </citation>
    <scope>NUCLEOTIDE SEQUENCE [LARGE SCALE GENOMIC DNA]</scope>
    <source>
        <strain evidence="8 9">CMW 5346</strain>
    </source>
</reference>